<keyword evidence="3" id="KW-1185">Reference proteome</keyword>
<sequence length="158" mass="15832">MAVSAARARASAEEGRILVLALVYALIAVALVLTVVAASAVHLQRKRVLAIADAAAADAADAVDERAYYAPDGGVDGRGVPLSEESVRASVTAYLERSGAAAEVGGIAVGDGTGSPDGRTAVVVLVAHLAPPWSAVGPVRLGGGVDVRVSSRAVARLR</sequence>
<keyword evidence="1" id="KW-0472">Membrane</keyword>
<gene>
    <name evidence="2" type="ORF">GCM10023225_20400</name>
</gene>
<comment type="caution">
    <text evidence="2">The sequence shown here is derived from an EMBL/GenBank/DDBJ whole genome shotgun (WGS) entry which is preliminary data.</text>
</comment>
<feature type="transmembrane region" description="Helical" evidence="1">
    <location>
        <begin position="17"/>
        <end position="41"/>
    </location>
</feature>
<organism evidence="2 3">
    <name type="scientific">Kineococcus glutinatus</name>
    <dbReference type="NCBI Taxonomy" id="1070872"/>
    <lineage>
        <taxon>Bacteria</taxon>
        <taxon>Bacillati</taxon>
        <taxon>Actinomycetota</taxon>
        <taxon>Actinomycetes</taxon>
        <taxon>Kineosporiales</taxon>
        <taxon>Kineosporiaceae</taxon>
        <taxon>Kineococcus</taxon>
    </lineage>
</organism>
<name>A0ABP9HWB3_9ACTN</name>
<keyword evidence="1" id="KW-0812">Transmembrane</keyword>
<evidence type="ECO:0008006" key="4">
    <source>
        <dbReference type="Google" id="ProtNLM"/>
    </source>
</evidence>
<dbReference type="Proteomes" id="UP001501195">
    <property type="component" value="Unassembled WGS sequence"/>
</dbReference>
<accession>A0ABP9HWB3</accession>
<dbReference type="EMBL" id="BAABIL010000295">
    <property type="protein sequence ID" value="GAA4980078.1"/>
    <property type="molecule type" value="Genomic_DNA"/>
</dbReference>
<proteinExistence type="predicted"/>
<keyword evidence="1" id="KW-1133">Transmembrane helix</keyword>
<reference evidence="3" key="1">
    <citation type="journal article" date="2019" name="Int. J. Syst. Evol. Microbiol.">
        <title>The Global Catalogue of Microorganisms (GCM) 10K type strain sequencing project: providing services to taxonomists for standard genome sequencing and annotation.</title>
        <authorList>
            <consortium name="The Broad Institute Genomics Platform"/>
            <consortium name="The Broad Institute Genome Sequencing Center for Infectious Disease"/>
            <person name="Wu L."/>
            <person name="Ma J."/>
        </authorList>
    </citation>
    <scope>NUCLEOTIDE SEQUENCE [LARGE SCALE GENOMIC DNA]</scope>
    <source>
        <strain evidence="3">JCM 18126</strain>
    </source>
</reference>
<evidence type="ECO:0000313" key="3">
    <source>
        <dbReference type="Proteomes" id="UP001501195"/>
    </source>
</evidence>
<protein>
    <recommendedName>
        <fullName evidence="4">Flp pilus-assembly TadE/G-like protein</fullName>
    </recommendedName>
</protein>
<evidence type="ECO:0000313" key="2">
    <source>
        <dbReference type="EMBL" id="GAA4980078.1"/>
    </source>
</evidence>
<evidence type="ECO:0000256" key="1">
    <source>
        <dbReference type="SAM" id="Phobius"/>
    </source>
</evidence>